<dbReference type="GO" id="GO:0052621">
    <property type="term" value="F:diguanylate cyclase activity"/>
    <property type="evidence" value="ECO:0007669"/>
    <property type="project" value="UniProtKB-EC"/>
</dbReference>
<gene>
    <name evidence="3" type="primary">ydaM</name>
    <name evidence="3" type="ORF">NCTC10741_02344</name>
</gene>
<dbReference type="PROSITE" id="PS50887">
    <property type="entry name" value="GGDEF"/>
    <property type="match status" value="1"/>
</dbReference>
<keyword evidence="3" id="KW-0548">Nucleotidyltransferase</keyword>
<organism evidence="3 4">
    <name type="scientific">Tsukamurella paurometabola</name>
    <name type="common">Corynebacterium paurometabolum</name>
    <dbReference type="NCBI Taxonomy" id="2061"/>
    <lineage>
        <taxon>Bacteria</taxon>
        <taxon>Bacillati</taxon>
        <taxon>Actinomycetota</taxon>
        <taxon>Actinomycetes</taxon>
        <taxon>Mycobacteriales</taxon>
        <taxon>Tsukamurellaceae</taxon>
        <taxon>Tsukamurella</taxon>
    </lineage>
</organism>
<proteinExistence type="predicted"/>
<dbReference type="OrthoDB" id="23692at2"/>
<feature type="domain" description="PAS" evidence="1">
    <location>
        <begin position="155"/>
        <end position="190"/>
    </location>
</feature>
<keyword evidence="3" id="KW-0808">Transferase</keyword>
<evidence type="ECO:0000313" key="3">
    <source>
        <dbReference type="EMBL" id="VDR39207.1"/>
    </source>
</evidence>
<dbReference type="Pfam" id="PF00990">
    <property type="entry name" value="GGDEF"/>
    <property type="match status" value="1"/>
</dbReference>
<accession>A0A3P8KRU5</accession>
<dbReference type="PROSITE" id="PS50112">
    <property type="entry name" value="PAS"/>
    <property type="match status" value="1"/>
</dbReference>
<dbReference type="CDD" id="cd00130">
    <property type="entry name" value="PAS"/>
    <property type="match status" value="1"/>
</dbReference>
<dbReference type="PANTHER" id="PTHR44757">
    <property type="entry name" value="DIGUANYLATE CYCLASE DGCP"/>
    <property type="match status" value="1"/>
</dbReference>
<dbReference type="RefSeq" id="WP_126196334.1">
    <property type="nucleotide sequence ID" value="NZ_CP085954.1"/>
</dbReference>
<dbReference type="InterPro" id="IPR035965">
    <property type="entry name" value="PAS-like_dom_sf"/>
</dbReference>
<evidence type="ECO:0000313" key="4">
    <source>
        <dbReference type="Proteomes" id="UP000271626"/>
    </source>
</evidence>
<dbReference type="InterPro" id="IPR052155">
    <property type="entry name" value="Biofilm_reg_signaling"/>
</dbReference>
<dbReference type="InterPro" id="IPR043128">
    <property type="entry name" value="Rev_trsase/Diguanyl_cyclase"/>
</dbReference>
<dbReference type="Gene3D" id="3.30.450.20">
    <property type="entry name" value="PAS domain"/>
    <property type="match status" value="1"/>
</dbReference>
<dbReference type="SMART" id="SM00267">
    <property type="entry name" value="GGDEF"/>
    <property type="match status" value="1"/>
</dbReference>
<dbReference type="EC" id="2.7.7.65" evidence="3"/>
<feature type="domain" description="GGDEF" evidence="2">
    <location>
        <begin position="310"/>
        <end position="439"/>
    </location>
</feature>
<dbReference type="Proteomes" id="UP000271626">
    <property type="component" value="Chromosome"/>
</dbReference>
<dbReference type="Gene3D" id="3.30.70.270">
    <property type="match status" value="1"/>
</dbReference>
<reference evidence="3 4" key="1">
    <citation type="submission" date="2018-12" db="EMBL/GenBank/DDBJ databases">
        <authorList>
            <consortium name="Pathogen Informatics"/>
        </authorList>
    </citation>
    <scope>NUCLEOTIDE SEQUENCE [LARGE SCALE GENOMIC DNA]</scope>
    <source>
        <strain evidence="3 4">NCTC10741</strain>
    </source>
</reference>
<dbReference type="InterPro" id="IPR029787">
    <property type="entry name" value="Nucleotide_cyclase"/>
</dbReference>
<dbReference type="Pfam" id="PF08448">
    <property type="entry name" value="PAS_4"/>
    <property type="match status" value="1"/>
</dbReference>
<evidence type="ECO:0000259" key="1">
    <source>
        <dbReference type="PROSITE" id="PS50112"/>
    </source>
</evidence>
<dbReference type="InterPro" id="IPR000160">
    <property type="entry name" value="GGDEF_dom"/>
</dbReference>
<dbReference type="SMART" id="SM00091">
    <property type="entry name" value="PAS"/>
    <property type="match status" value="1"/>
</dbReference>
<dbReference type="InterPro" id="IPR000014">
    <property type="entry name" value="PAS"/>
</dbReference>
<protein>
    <submittedName>
        <fullName evidence="3">Probable diguanylate cyclase YdaM</fullName>
        <ecNumber evidence="3">2.7.7.65</ecNumber>
    </submittedName>
</protein>
<dbReference type="SUPFAM" id="SSF55785">
    <property type="entry name" value="PYP-like sensor domain (PAS domain)"/>
    <property type="match status" value="1"/>
</dbReference>
<dbReference type="NCBIfam" id="TIGR00254">
    <property type="entry name" value="GGDEF"/>
    <property type="match status" value="1"/>
</dbReference>
<name>A0A3P8KRU5_TSUPA</name>
<dbReference type="PANTHER" id="PTHR44757:SF2">
    <property type="entry name" value="BIOFILM ARCHITECTURE MAINTENANCE PROTEIN MBAA"/>
    <property type="match status" value="1"/>
</dbReference>
<evidence type="ECO:0000259" key="2">
    <source>
        <dbReference type="PROSITE" id="PS50887"/>
    </source>
</evidence>
<sequence length="439" mass="46497">MTESSSPLGFLARGESVVAVLVDEFLVSIADDVYLPLPAAVVRADLLTAFQSVIAALGADDFDPAVGRDVGRLLVALQITVPAGAAAGGRAIATLPDALVREPSAEVRRRTALILAEYTAGYAEALTRRIIDGQAVVHRAAQLARRSAEEGERQAQARLRVMFEHARSPVFVADERGRVLEANAAMTRMMEANPTLLGDSGHDVRPLLADDPADVARVLRELADADDEGVTRFLEHRRLHFLGDSSAGRWALSRVPAEGDRPALLVGVGHDVTELRATHAQLSHLAHHDALTGLPNRRRLREDLAERPAGPAGFCLVDLDGFKAINDRLGHAAGDRLLVATATRIRTALTGVGTLYRVGGDEFAVLVSPPFRPGDAAQLVHRALTTPVEVPATDGAEARAVRIGASVGTTTTADAGSSVEALITAADAGLYRSKDARRA</sequence>
<dbReference type="SUPFAM" id="SSF55073">
    <property type="entry name" value="Nucleotide cyclase"/>
    <property type="match status" value="1"/>
</dbReference>
<dbReference type="InterPro" id="IPR013656">
    <property type="entry name" value="PAS_4"/>
</dbReference>
<dbReference type="CDD" id="cd01949">
    <property type="entry name" value="GGDEF"/>
    <property type="match status" value="1"/>
</dbReference>
<dbReference type="EMBL" id="LR131273">
    <property type="protein sequence ID" value="VDR39207.1"/>
    <property type="molecule type" value="Genomic_DNA"/>
</dbReference>
<dbReference type="AlphaFoldDB" id="A0A3P8KRU5"/>
<dbReference type="NCBIfam" id="TIGR00229">
    <property type="entry name" value="sensory_box"/>
    <property type="match status" value="1"/>
</dbReference>